<dbReference type="AlphaFoldDB" id="A0A6C0KJP5"/>
<protein>
    <submittedName>
        <fullName evidence="1">Uncharacterized protein</fullName>
    </submittedName>
</protein>
<organism evidence="1">
    <name type="scientific">viral metagenome</name>
    <dbReference type="NCBI Taxonomy" id="1070528"/>
    <lineage>
        <taxon>unclassified sequences</taxon>
        <taxon>metagenomes</taxon>
        <taxon>organismal metagenomes</taxon>
    </lineage>
</organism>
<proteinExistence type="predicted"/>
<accession>A0A6C0KJP5</accession>
<reference evidence="1" key="1">
    <citation type="journal article" date="2020" name="Nature">
        <title>Giant virus diversity and host interactions through global metagenomics.</title>
        <authorList>
            <person name="Schulz F."/>
            <person name="Roux S."/>
            <person name="Paez-Espino D."/>
            <person name="Jungbluth S."/>
            <person name="Walsh D.A."/>
            <person name="Denef V.J."/>
            <person name="McMahon K.D."/>
            <person name="Konstantinidis K.T."/>
            <person name="Eloe-Fadrosh E.A."/>
            <person name="Kyrpides N.C."/>
            <person name="Woyke T."/>
        </authorList>
    </citation>
    <scope>NUCLEOTIDE SEQUENCE</scope>
    <source>
        <strain evidence="1">GVMAG-S-3300012000-53</strain>
    </source>
</reference>
<sequence>MSKIEKGPITFFLEKSCFLILQRFAVKCVFWDKCCLHKFFYCFYLRQSLGDFLLIYTKGKRDKC</sequence>
<name>A0A6C0KJP5_9ZZZZ</name>
<evidence type="ECO:0000313" key="1">
    <source>
        <dbReference type="EMBL" id="QHU16900.1"/>
    </source>
</evidence>
<dbReference type="EMBL" id="MN740892">
    <property type="protein sequence ID" value="QHU16900.1"/>
    <property type="molecule type" value="Genomic_DNA"/>
</dbReference>